<name>A0A9W8CWU9_9FUNG</name>
<proteinExistence type="predicted"/>
<comment type="caution">
    <text evidence="2">The sequence shown here is derived from an EMBL/GenBank/DDBJ whole genome shotgun (WGS) entry which is preliminary data.</text>
</comment>
<evidence type="ECO:0000256" key="1">
    <source>
        <dbReference type="SAM" id="MobiDB-lite"/>
    </source>
</evidence>
<evidence type="ECO:0000313" key="2">
    <source>
        <dbReference type="EMBL" id="KAJ1726402.1"/>
    </source>
</evidence>
<dbReference type="Proteomes" id="UP001143981">
    <property type="component" value="Unassembled WGS sequence"/>
</dbReference>
<dbReference type="OrthoDB" id="5959761at2759"/>
<reference evidence="2" key="1">
    <citation type="submission" date="2022-07" db="EMBL/GenBank/DDBJ databases">
        <title>Phylogenomic reconstructions and comparative analyses of Kickxellomycotina fungi.</title>
        <authorList>
            <person name="Reynolds N.K."/>
            <person name="Stajich J.E."/>
            <person name="Barry K."/>
            <person name="Grigoriev I.V."/>
            <person name="Crous P."/>
            <person name="Smith M.E."/>
        </authorList>
    </citation>
    <scope>NUCLEOTIDE SEQUENCE</scope>
    <source>
        <strain evidence="2">BCRC 34381</strain>
    </source>
</reference>
<accession>A0A9W8CWU9</accession>
<feature type="region of interest" description="Disordered" evidence="1">
    <location>
        <begin position="8"/>
        <end position="36"/>
    </location>
</feature>
<dbReference type="AlphaFoldDB" id="A0A9W8CWU9"/>
<organism evidence="2 3">
    <name type="scientific">Coemansia biformis</name>
    <dbReference type="NCBI Taxonomy" id="1286918"/>
    <lineage>
        <taxon>Eukaryota</taxon>
        <taxon>Fungi</taxon>
        <taxon>Fungi incertae sedis</taxon>
        <taxon>Zoopagomycota</taxon>
        <taxon>Kickxellomycotina</taxon>
        <taxon>Kickxellomycetes</taxon>
        <taxon>Kickxellales</taxon>
        <taxon>Kickxellaceae</taxon>
        <taxon>Coemansia</taxon>
    </lineage>
</organism>
<gene>
    <name evidence="2" type="ORF">LPJ61_005213</name>
</gene>
<protein>
    <submittedName>
        <fullName evidence="2">Uncharacterized protein</fullName>
    </submittedName>
</protein>
<feature type="compositionally biased region" description="Polar residues" evidence="1">
    <location>
        <begin position="8"/>
        <end position="18"/>
    </location>
</feature>
<sequence>MLLFSIGSDTAGGNSAESGSVDDSKPNSLYGGSVRQQRQMNEGGLAIALQDLSPRNAAVFTGDDESVVESGVDLSSPVFSMLDMGPDSGYDEDPYELDPPNPMASTLLLAECCVERAASRRRENYYYTTGKKAGWWV</sequence>
<keyword evidence="3" id="KW-1185">Reference proteome</keyword>
<dbReference type="EMBL" id="JANBOI010001585">
    <property type="protein sequence ID" value="KAJ1726402.1"/>
    <property type="molecule type" value="Genomic_DNA"/>
</dbReference>
<evidence type="ECO:0000313" key="3">
    <source>
        <dbReference type="Proteomes" id="UP001143981"/>
    </source>
</evidence>